<dbReference type="PROSITE" id="PS51257">
    <property type="entry name" value="PROKAR_LIPOPROTEIN"/>
    <property type="match status" value="1"/>
</dbReference>
<keyword evidence="1" id="KW-0732">Signal</keyword>
<name>A0ABX0U1G9_9SPHN</name>
<organism evidence="2 3">
    <name type="scientific">Sphingomonas japonica</name>
    <dbReference type="NCBI Taxonomy" id="511662"/>
    <lineage>
        <taxon>Bacteria</taxon>
        <taxon>Pseudomonadati</taxon>
        <taxon>Pseudomonadota</taxon>
        <taxon>Alphaproteobacteria</taxon>
        <taxon>Sphingomonadales</taxon>
        <taxon>Sphingomonadaceae</taxon>
        <taxon>Sphingomonas</taxon>
    </lineage>
</organism>
<comment type="caution">
    <text evidence="2">The sequence shown here is derived from an EMBL/GenBank/DDBJ whole genome shotgun (WGS) entry which is preliminary data.</text>
</comment>
<reference evidence="2 3" key="1">
    <citation type="submission" date="2020-03" db="EMBL/GenBank/DDBJ databases">
        <title>Genomic Encyclopedia of Type Strains, Phase IV (KMG-IV): sequencing the most valuable type-strain genomes for metagenomic binning, comparative biology and taxonomic classification.</title>
        <authorList>
            <person name="Goeker M."/>
        </authorList>
    </citation>
    <scope>NUCLEOTIDE SEQUENCE [LARGE SCALE GENOMIC DNA]</scope>
    <source>
        <strain evidence="2 3">DSM 22753</strain>
    </source>
</reference>
<dbReference type="PANTHER" id="PTHR33361:SF16">
    <property type="entry name" value="DUF885 DOMAIN-CONTAINING PROTEIN"/>
    <property type="match status" value="1"/>
</dbReference>
<dbReference type="Pfam" id="PF05960">
    <property type="entry name" value="DUF885"/>
    <property type="match status" value="1"/>
</dbReference>
<feature type="signal peptide" evidence="1">
    <location>
        <begin position="1"/>
        <end position="20"/>
    </location>
</feature>
<evidence type="ECO:0000256" key="1">
    <source>
        <dbReference type="SAM" id="SignalP"/>
    </source>
</evidence>
<dbReference type="PANTHER" id="PTHR33361">
    <property type="entry name" value="GLR0591 PROTEIN"/>
    <property type="match status" value="1"/>
</dbReference>
<accession>A0ABX0U1G9</accession>
<feature type="chain" id="PRO_5045224576" evidence="1">
    <location>
        <begin position="21"/>
        <end position="609"/>
    </location>
</feature>
<dbReference type="Proteomes" id="UP000788153">
    <property type="component" value="Unassembled WGS sequence"/>
</dbReference>
<dbReference type="EMBL" id="JAASQP010000001">
    <property type="protein sequence ID" value="NIJ22563.1"/>
    <property type="molecule type" value="Genomic_DNA"/>
</dbReference>
<keyword evidence="3" id="KW-1185">Reference proteome</keyword>
<proteinExistence type="predicted"/>
<sequence length="609" mass="67110">MPRTLPLAALLLSTACAPMAVQNPPANVSAPETNTAAEDARLTAFLDAAYDAQLALSPEAMTYQGMKTDYDKLDDYTDAASQRSFALAERQLADMRAKFDPAKLGTSARLSYRLFEQAFTVRQRNFPFRDYGFPVSTNGSPAGDIPVFLINNHRVDNADDARAYIARIVETERVMREVADQMRRQAAAGIVPPQMVFAPARADAKKVLVGAPFTSGEPAPLYADFVEKVGALEIPQSEKDRLLTDARAALTGPFKRGFDTLFAALDEIEPKATSNDGAWRLPNGAAYYDARLAAITTTDLTADQIHRIGLEQVAAIRAEMEAVKVRIGFTGSLEQFFAAVKADPAYKYPDTAAAREAYLTDARAVIAKMMAAAPRWFHTVPKAPLEVRAVEEWRQDTAAVAFYNRPAPDGSRPGIYYVNLADMTQVQKPQVAGIAVHEGAPGHHFQIARAMELPGLPKFRKFGGYGAYVEGWGLYSERLGQEMGAYPTPIDEFGMLSLQIWRAIRLVVDTGIHSKRWSRDKAIAYFRANSSVSDRDTVKEVDRYINNPGQATAYMIGRLKIGELRAKAERELGNRFDIRNFHEVVLGNGALPLDVLEEEVDRYIAASRG</sequence>
<evidence type="ECO:0000313" key="2">
    <source>
        <dbReference type="EMBL" id="NIJ22563.1"/>
    </source>
</evidence>
<evidence type="ECO:0000313" key="3">
    <source>
        <dbReference type="Proteomes" id="UP000788153"/>
    </source>
</evidence>
<protein>
    <submittedName>
        <fullName evidence="2">Uncharacterized protein (DUF885 family)</fullName>
    </submittedName>
</protein>
<dbReference type="InterPro" id="IPR010281">
    <property type="entry name" value="DUF885"/>
</dbReference>
<gene>
    <name evidence="2" type="ORF">FHT01_000105</name>
</gene>